<reference evidence="3" key="1">
    <citation type="journal article" date="2019" name="Int. J. Syst. Evol. Microbiol.">
        <title>The Global Catalogue of Microorganisms (GCM) 10K type strain sequencing project: providing services to taxonomists for standard genome sequencing and annotation.</title>
        <authorList>
            <consortium name="The Broad Institute Genomics Platform"/>
            <consortium name="The Broad Institute Genome Sequencing Center for Infectious Disease"/>
            <person name="Wu L."/>
            <person name="Ma J."/>
        </authorList>
    </citation>
    <scope>NUCLEOTIDE SEQUENCE [LARGE SCALE GENOMIC DNA]</scope>
    <source>
        <strain evidence="3">JCM 4602</strain>
    </source>
</reference>
<keyword evidence="1" id="KW-0472">Membrane</keyword>
<evidence type="ECO:0000256" key="1">
    <source>
        <dbReference type="SAM" id="Phobius"/>
    </source>
</evidence>
<keyword evidence="3" id="KW-1185">Reference proteome</keyword>
<name>A0ABQ3BQU7_9ACTN</name>
<gene>
    <name evidence="2" type="ORF">GCM10010328_28240</name>
</gene>
<evidence type="ECO:0000313" key="2">
    <source>
        <dbReference type="EMBL" id="GGZ51883.1"/>
    </source>
</evidence>
<dbReference type="EMBL" id="BMUW01000004">
    <property type="protein sequence ID" value="GGZ51883.1"/>
    <property type="molecule type" value="Genomic_DNA"/>
</dbReference>
<comment type="caution">
    <text evidence="2">The sequence shown here is derived from an EMBL/GenBank/DDBJ whole genome shotgun (WGS) entry which is preliminary data.</text>
</comment>
<feature type="transmembrane region" description="Helical" evidence="1">
    <location>
        <begin position="108"/>
        <end position="129"/>
    </location>
</feature>
<dbReference type="Proteomes" id="UP000624183">
    <property type="component" value="Unassembled WGS sequence"/>
</dbReference>
<feature type="transmembrane region" description="Helical" evidence="1">
    <location>
        <begin position="56"/>
        <end position="74"/>
    </location>
</feature>
<proteinExistence type="predicted"/>
<feature type="transmembrane region" description="Helical" evidence="1">
    <location>
        <begin position="12"/>
        <end position="36"/>
    </location>
</feature>
<organism evidence="2 3">
    <name type="scientific">Streptomyces rubiginosohelvolus</name>
    <dbReference type="NCBI Taxonomy" id="67362"/>
    <lineage>
        <taxon>Bacteria</taxon>
        <taxon>Bacillati</taxon>
        <taxon>Actinomycetota</taxon>
        <taxon>Actinomycetes</taxon>
        <taxon>Kitasatosporales</taxon>
        <taxon>Streptomycetaceae</taxon>
        <taxon>Streptomyces</taxon>
    </lineage>
</organism>
<protein>
    <recommendedName>
        <fullName evidence="4">Integral membrane protein</fullName>
    </recommendedName>
</protein>
<feature type="transmembrane region" description="Helical" evidence="1">
    <location>
        <begin position="81"/>
        <end position="102"/>
    </location>
</feature>
<keyword evidence="1" id="KW-0812">Transmembrane</keyword>
<keyword evidence="1" id="KW-1133">Transmembrane helix</keyword>
<evidence type="ECO:0000313" key="3">
    <source>
        <dbReference type="Proteomes" id="UP000624183"/>
    </source>
</evidence>
<accession>A0ABQ3BQU7</accession>
<sequence length="145" mass="15303">MRAALAWCWARLGWRGLTLLITGVSWVTYGASLTVQPRYGTVRGISVLLGWVPMPVWGWGWIACGVIALVYAVARPGRDLPGVAASMAPPLLWSLAYALGGASGASGTAWGAVMPWGSHAVLIAIVAYLTRPRLIVPKVVGHGVE</sequence>
<evidence type="ECO:0008006" key="4">
    <source>
        <dbReference type="Google" id="ProtNLM"/>
    </source>
</evidence>